<evidence type="ECO:0000313" key="1">
    <source>
        <dbReference type="EMBL" id="KAI7997271.1"/>
    </source>
</evidence>
<organism evidence="1 2">
    <name type="scientific">Camellia lanceoleosa</name>
    <dbReference type="NCBI Taxonomy" id="1840588"/>
    <lineage>
        <taxon>Eukaryota</taxon>
        <taxon>Viridiplantae</taxon>
        <taxon>Streptophyta</taxon>
        <taxon>Embryophyta</taxon>
        <taxon>Tracheophyta</taxon>
        <taxon>Spermatophyta</taxon>
        <taxon>Magnoliopsida</taxon>
        <taxon>eudicotyledons</taxon>
        <taxon>Gunneridae</taxon>
        <taxon>Pentapetalae</taxon>
        <taxon>asterids</taxon>
        <taxon>Ericales</taxon>
        <taxon>Theaceae</taxon>
        <taxon>Camellia</taxon>
    </lineage>
</organism>
<accession>A0ACC0G812</accession>
<name>A0ACC0G812_9ERIC</name>
<dbReference type="Proteomes" id="UP001060215">
    <property type="component" value="Chromosome 10"/>
</dbReference>
<protein>
    <submittedName>
        <fullName evidence="1">Uncharacterized protein</fullName>
    </submittedName>
</protein>
<proteinExistence type="predicted"/>
<gene>
    <name evidence="1" type="ORF">LOK49_LG10G01962</name>
</gene>
<sequence>MYRCEAMWPRHDSCEKVVADNWRPSTTADVRSLVSNIAHVSSSLRRWDRNVFGCVKHQLKEKTELLLLNTLLMPMVQRMAKLRCDIDEILERNLFFGANVSD</sequence>
<keyword evidence="2" id="KW-1185">Reference proteome</keyword>
<dbReference type="EMBL" id="CM045767">
    <property type="protein sequence ID" value="KAI7997271.1"/>
    <property type="molecule type" value="Genomic_DNA"/>
</dbReference>
<comment type="caution">
    <text evidence="1">The sequence shown here is derived from an EMBL/GenBank/DDBJ whole genome shotgun (WGS) entry which is preliminary data.</text>
</comment>
<reference evidence="1 2" key="1">
    <citation type="journal article" date="2022" name="Plant J.">
        <title>Chromosome-level genome of Camellia lanceoleosa provides a valuable resource for understanding genome evolution and self-incompatibility.</title>
        <authorList>
            <person name="Gong W."/>
            <person name="Xiao S."/>
            <person name="Wang L."/>
            <person name="Liao Z."/>
            <person name="Chang Y."/>
            <person name="Mo W."/>
            <person name="Hu G."/>
            <person name="Li W."/>
            <person name="Zhao G."/>
            <person name="Zhu H."/>
            <person name="Hu X."/>
            <person name="Ji K."/>
            <person name="Xiang X."/>
            <person name="Song Q."/>
            <person name="Yuan D."/>
            <person name="Jin S."/>
            <person name="Zhang L."/>
        </authorList>
    </citation>
    <scope>NUCLEOTIDE SEQUENCE [LARGE SCALE GENOMIC DNA]</scope>
    <source>
        <strain evidence="1">SQ_2022a</strain>
    </source>
</reference>
<evidence type="ECO:0000313" key="2">
    <source>
        <dbReference type="Proteomes" id="UP001060215"/>
    </source>
</evidence>